<name>A0A4Y3KVP4_9CELL</name>
<evidence type="ECO:0000313" key="2">
    <source>
        <dbReference type="EMBL" id="GEA87486.1"/>
    </source>
</evidence>
<dbReference type="EMBL" id="BJLR01000016">
    <property type="protein sequence ID" value="GEA87486.1"/>
    <property type="molecule type" value="Genomic_DNA"/>
</dbReference>
<proteinExistence type="predicted"/>
<evidence type="ECO:0000313" key="3">
    <source>
        <dbReference type="Proteomes" id="UP000317046"/>
    </source>
</evidence>
<reference evidence="2" key="1">
    <citation type="submission" date="2019-06" db="EMBL/GenBank/DDBJ databases">
        <title>Whole genome shotgun sequence of Cellulomonas cellasea NBRC 3753.</title>
        <authorList>
            <person name="Hosoyama A."/>
            <person name="Uohara A."/>
            <person name="Ohji S."/>
            <person name="Ichikawa N."/>
        </authorList>
    </citation>
    <scope>NUCLEOTIDE SEQUENCE [LARGE SCALE GENOMIC DNA]</scope>
    <source>
        <strain evidence="2">NBRC 3753</strain>
    </source>
</reference>
<keyword evidence="3" id="KW-1185">Reference proteome</keyword>
<accession>A0A4Y3KVP4</accession>
<comment type="caution">
    <text evidence="2">The sequence shown here is derived from an EMBL/GenBank/DDBJ whole genome shotgun (WGS) entry which is preliminary data.</text>
</comment>
<feature type="compositionally biased region" description="Acidic residues" evidence="1">
    <location>
        <begin position="29"/>
        <end position="40"/>
    </location>
</feature>
<sequence>MGVYRGLGGRRGRRGGVVAAGRAPRDEEREGDEGGGDEGTDGTHEGSRARGRTHRARADRHASAPSPVRDGPSG</sequence>
<protein>
    <submittedName>
        <fullName evidence="2">Uncharacterized protein</fullName>
    </submittedName>
</protein>
<feature type="compositionally biased region" description="Basic residues" evidence="1">
    <location>
        <begin position="49"/>
        <end position="58"/>
    </location>
</feature>
<feature type="region of interest" description="Disordered" evidence="1">
    <location>
        <begin position="1"/>
        <end position="74"/>
    </location>
</feature>
<gene>
    <name evidence="2" type="ORF">CCE01nite_14350</name>
</gene>
<evidence type="ECO:0000256" key="1">
    <source>
        <dbReference type="SAM" id="MobiDB-lite"/>
    </source>
</evidence>
<dbReference type="AlphaFoldDB" id="A0A4Y3KVP4"/>
<dbReference type="Proteomes" id="UP000317046">
    <property type="component" value="Unassembled WGS sequence"/>
</dbReference>
<organism evidence="2 3">
    <name type="scientific">Cellulomonas cellasea</name>
    <dbReference type="NCBI Taxonomy" id="43670"/>
    <lineage>
        <taxon>Bacteria</taxon>
        <taxon>Bacillati</taxon>
        <taxon>Actinomycetota</taxon>
        <taxon>Actinomycetes</taxon>
        <taxon>Micrococcales</taxon>
        <taxon>Cellulomonadaceae</taxon>
        <taxon>Cellulomonas</taxon>
    </lineage>
</organism>